<name>A0ABW5ZFX2_9BACL</name>
<sequence>MPKIPEKVWNFKAYDDTDELIGITGEITLPNLEAMSETVSGAGIMGEYESTNPGHFGSLTIELPFKSLSQKNFSLMKSTGRPIVLRAAQQSYDSTAGRIMHRPLKITLKGQPKSLTLGKLSPGAATETTNVMEVLYIKIEENNTVLLELDKLNYVFILDGEDMLKDLTKMI</sequence>
<reference evidence="2" key="1">
    <citation type="journal article" date="2019" name="Int. J. Syst. Evol. Microbiol.">
        <title>The Global Catalogue of Microorganisms (GCM) 10K type strain sequencing project: providing services to taxonomists for standard genome sequencing and annotation.</title>
        <authorList>
            <consortium name="The Broad Institute Genomics Platform"/>
            <consortium name="The Broad Institute Genome Sequencing Center for Infectious Disease"/>
            <person name="Wu L."/>
            <person name="Ma J."/>
        </authorList>
    </citation>
    <scope>NUCLEOTIDE SEQUENCE [LARGE SCALE GENOMIC DNA]</scope>
    <source>
        <strain evidence="2">KCTC 13528</strain>
    </source>
</reference>
<gene>
    <name evidence="1" type="ORF">ACFS5P_06020</name>
</gene>
<organism evidence="1 2">
    <name type="scientific">Jeotgalibacillus terrae</name>
    <dbReference type="NCBI Taxonomy" id="587735"/>
    <lineage>
        <taxon>Bacteria</taxon>
        <taxon>Bacillati</taxon>
        <taxon>Bacillota</taxon>
        <taxon>Bacilli</taxon>
        <taxon>Bacillales</taxon>
        <taxon>Caryophanaceae</taxon>
        <taxon>Jeotgalibacillus</taxon>
    </lineage>
</organism>
<accession>A0ABW5ZFX2</accession>
<evidence type="ECO:0000313" key="2">
    <source>
        <dbReference type="Proteomes" id="UP001597561"/>
    </source>
</evidence>
<dbReference type="Proteomes" id="UP001597561">
    <property type="component" value="Unassembled WGS sequence"/>
</dbReference>
<dbReference type="Pfam" id="PF04985">
    <property type="entry name" value="Phage_tube"/>
    <property type="match status" value="1"/>
</dbReference>
<comment type="caution">
    <text evidence="1">The sequence shown here is derived from an EMBL/GenBank/DDBJ whole genome shotgun (WGS) entry which is preliminary data.</text>
</comment>
<protein>
    <submittedName>
        <fullName evidence="1">Phage major tail tube protein</fullName>
    </submittedName>
</protein>
<evidence type="ECO:0000313" key="1">
    <source>
        <dbReference type="EMBL" id="MFD2911425.1"/>
    </source>
</evidence>
<dbReference type="RefSeq" id="WP_204730062.1">
    <property type="nucleotide sequence ID" value="NZ_JAFBDK010000013.1"/>
</dbReference>
<keyword evidence="2" id="KW-1185">Reference proteome</keyword>
<proteinExistence type="predicted"/>
<dbReference type="InterPro" id="IPR006498">
    <property type="entry name" value="Tail_tube"/>
</dbReference>
<dbReference type="EMBL" id="JBHUPG010000009">
    <property type="protein sequence ID" value="MFD2911425.1"/>
    <property type="molecule type" value="Genomic_DNA"/>
</dbReference>